<evidence type="ECO:0000313" key="2">
    <source>
        <dbReference type="Proteomes" id="UP000275368"/>
    </source>
</evidence>
<accession>A0A3G9J7P9</accession>
<keyword evidence="2" id="KW-1185">Reference proteome</keyword>
<dbReference type="KEGG" id="pbk:Back11_11930"/>
<evidence type="ECO:0000313" key="1">
    <source>
        <dbReference type="EMBL" id="BBH19848.1"/>
    </source>
</evidence>
<sequence length="97" mass="11515">MNTSWNNIDRIRLIGKHSQTLLFKLLKKGSENPEIIKAYSKPKPTNEQLPEAKMKKLTYVNSVIEEYRKDEELIVIKKREEKLKTIEDRLRQMGMIN</sequence>
<proteinExistence type="predicted"/>
<dbReference type="RefSeq" id="WP_125654491.1">
    <property type="nucleotide sequence ID" value="NZ_AP019308.1"/>
</dbReference>
<dbReference type="EMBL" id="AP019308">
    <property type="protein sequence ID" value="BBH19848.1"/>
    <property type="molecule type" value="Genomic_DNA"/>
</dbReference>
<dbReference type="Proteomes" id="UP000275368">
    <property type="component" value="Chromosome"/>
</dbReference>
<organism evidence="1 2">
    <name type="scientific">Paenibacillus baekrokdamisoli</name>
    <dbReference type="NCBI Taxonomy" id="1712516"/>
    <lineage>
        <taxon>Bacteria</taxon>
        <taxon>Bacillati</taxon>
        <taxon>Bacillota</taxon>
        <taxon>Bacilli</taxon>
        <taxon>Bacillales</taxon>
        <taxon>Paenibacillaceae</taxon>
        <taxon>Paenibacillus</taxon>
    </lineage>
</organism>
<name>A0A3G9J7P9_9BACL</name>
<gene>
    <name evidence="1" type="ORF">Back11_11930</name>
</gene>
<reference evidence="1 2" key="1">
    <citation type="submission" date="2018-11" db="EMBL/GenBank/DDBJ databases">
        <title>Complete genome sequence of Paenibacillus baekrokdamisoli strain KCTC 33723.</title>
        <authorList>
            <person name="Kang S.W."/>
            <person name="Lee K.C."/>
            <person name="Kim K.K."/>
            <person name="Kim J.S."/>
            <person name="Kim D.S."/>
            <person name="Ko S.H."/>
            <person name="Yang S.H."/>
            <person name="Lee J.S."/>
        </authorList>
    </citation>
    <scope>NUCLEOTIDE SEQUENCE [LARGE SCALE GENOMIC DNA]</scope>
    <source>
        <strain evidence="1 2">KCTC 33723</strain>
    </source>
</reference>
<protein>
    <submittedName>
        <fullName evidence="1">Uncharacterized protein</fullName>
    </submittedName>
</protein>
<dbReference type="AlphaFoldDB" id="A0A3G9J7P9"/>